<feature type="compositionally biased region" description="Pro residues" evidence="1">
    <location>
        <begin position="40"/>
        <end position="55"/>
    </location>
</feature>
<dbReference type="EMBL" id="ML978294">
    <property type="protein sequence ID" value="KAF2024481.1"/>
    <property type="molecule type" value="Genomic_DNA"/>
</dbReference>
<reference evidence="2" key="1">
    <citation type="journal article" date="2020" name="Stud. Mycol.">
        <title>101 Dothideomycetes genomes: a test case for predicting lifestyles and emergence of pathogens.</title>
        <authorList>
            <person name="Haridas S."/>
            <person name="Albert R."/>
            <person name="Binder M."/>
            <person name="Bloem J."/>
            <person name="Labutti K."/>
            <person name="Salamov A."/>
            <person name="Andreopoulos B."/>
            <person name="Baker S."/>
            <person name="Barry K."/>
            <person name="Bills G."/>
            <person name="Bluhm B."/>
            <person name="Cannon C."/>
            <person name="Castanera R."/>
            <person name="Culley D."/>
            <person name="Daum C."/>
            <person name="Ezra D."/>
            <person name="Gonzalez J."/>
            <person name="Henrissat B."/>
            <person name="Kuo A."/>
            <person name="Liang C."/>
            <person name="Lipzen A."/>
            <person name="Lutzoni F."/>
            <person name="Magnuson J."/>
            <person name="Mondo S."/>
            <person name="Nolan M."/>
            <person name="Ohm R."/>
            <person name="Pangilinan J."/>
            <person name="Park H.-J."/>
            <person name="Ramirez L."/>
            <person name="Alfaro M."/>
            <person name="Sun H."/>
            <person name="Tritt A."/>
            <person name="Yoshinaga Y."/>
            <person name="Zwiers L.-H."/>
            <person name="Turgeon B."/>
            <person name="Goodwin S."/>
            <person name="Spatafora J."/>
            <person name="Crous P."/>
            <person name="Grigoriev I."/>
        </authorList>
    </citation>
    <scope>NUCLEOTIDE SEQUENCE</scope>
    <source>
        <strain evidence="2">CBS 110217</strain>
    </source>
</reference>
<dbReference type="AlphaFoldDB" id="A0A9P4LFH7"/>
<sequence>MPRRNHELSIRVARGESTPSSGSSVIVRTRGVVPLSPCTSLPPPPNDKMPKSPAPVDPRILTRLRNLEATLASIKHSLSIRSYFLAHNKYSNYFCSHCTVHNHASGTCGPICPLLRPQSRAGAYPVDYVCRDQWSLDLKMYQTLVNEIRTQDSTVGTWTDGLEKLRTWEKAAEIVVKSIRNHSEKHEAMGWACAPKCNAGTAGLKRGWEIKRIWSKDLELEEGVGLAEEDDTVGPEVKVRKEGSRKSGKTQRSLVEKKVVNTKVESRVGKTAVRRKGKQKITGNKFL</sequence>
<gene>
    <name evidence="2" type="ORF">EK21DRAFT_117740</name>
</gene>
<protein>
    <submittedName>
        <fullName evidence="2">Uncharacterized protein</fullName>
    </submittedName>
</protein>
<accession>A0A9P4LFH7</accession>
<evidence type="ECO:0000256" key="1">
    <source>
        <dbReference type="SAM" id="MobiDB-lite"/>
    </source>
</evidence>
<evidence type="ECO:0000313" key="3">
    <source>
        <dbReference type="Proteomes" id="UP000799777"/>
    </source>
</evidence>
<feature type="region of interest" description="Disordered" evidence="1">
    <location>
        <begin position="36"/>
        <end position="55"/>
    </location>
</feature>
<comment type="caution">
    <text evidence="2">The sequence shown here is derived from an EMBL/GenBank/DDBJ whole genome shotgun (WGS) entry which is preliminary data.</text>
</comment>
<keyword evidence="3" id="KW-1185">Reference proteome</keyword>
<dbReference type="Proteomes" id="UP000799777">
    <property type="component" value="Unassembled WGS sequence"/>
</dbReference>
<name>A0A9P4LFH7_9PLEO</name>
<feature type="region of interest" description="Disordered" evidence="1">
    <location>
        <begin position="231"/>
        <end position="255"/>
    </location>
</feature>
<organism evidence="2 3">
    <name type="scientific">Setomelanomma holmii</name>
    <dbReference type="NCBI Taxonomy" id="210430"/>
    <lineage>
        <taxon>Eukaryota</taxon>
        <taxon>Fungi</taxon>
        <taxon>Dikarya</taxon>
        <taxon>Ascomycota</taxon>
        <taxon>Pezizomycotina</taxon>
        <taxon>Dothideomycetes</taxon>
        <taxon>Pleosporomycetidae</taxon>
        <taxon>Pleosporales</taxon>
        <taxon>Pleosporineae</taxon>
        <taxon>Phaeosphaeriaceae</taxon>
        <taxon>Setomelanomma</taxon>
    </lineage>
</organism>
<feature type="region of interest" description="Disordered" evidence="1">
    <location>
        <begin position="1"/>
        <end position="24"/>
    </location>
</feature>
<proteinExistence type="predicted"/>
<evidence type="ECO:0000313" key="2">
    <source>
        <dbReference type="EMBL" id="KAF2024481.1"/>
    </source>
</evidence>
<dbReference type="OrthoDB" id="3784217at2759"/>